<accession>A0ABD4Q4X8</accession>
<dbReference type="Proteomes" id="UP000671119">
    <property type="component" value="Unassembled WGS sequence"/>
</dbReference>
<dbReference type="SUPFAM" id="SSF51998">
    <property type="entry name" value="PFL-like glycyl radical enzymes"/>
    <property type="match status" value="1"/>
</dbReference>
<comment type="caution">
    <text evidence="3">The sequence shown here is derived from an EMBL/GenBank/DDBJ whole genome shotgun (WGS) entry which is preliminary data.</text>
</comment>
<feature type="domain" description="Ribonucleotide reductase large subunit C-terminal" evidence="2">
    <location>
        <begin position="1"/>
        <end position="84"/>
    </location>
</feature>
<dbReference type="InterPro" id="IPR039718">
    <property type="entry name" value="Rrm1"/>
</dbReference>
<protein>
    <recommendedName>
        <fullName evidence="2">Ribonucleotide reductase large subunit C-terminal domain-containing protein</fullName>
    </recommendedName>
</protein>
<proteinExistence type="inferred from homology"/>
<dbReference type="PANTHER" id="PTHR11573:SF6">
    <property type="entry name" value="RIBONUCLEOSIDE-DIPHOSPHATE REDUCTASE LARGE SUBUNIT"/>
    <property type="match status" value="1"/>
</dbReference>
<feature type="non-terminal residue" evidence="3">
    <location>
        <position position="84"/>
    </location>
</feature>
<gene>
    <name evidence="3" type="ORF">J8J21_21810</name>
</gene>
<evidence type="ECO:0000256" key="1">
    <source>
        <dbReference type="ARBA" id="ARBA00010406"/>
    </source>
</evidence>
<organism evidence="3 4">
    <name type="scientific">Mycobacterium tuberculosis</name>
    <dbReference type="NCBI Taxonomy" id="1773"/>
    <lineage>
        <taxon>Bacteria</taxon>
        <taxon>Bacillati</taxon>
        <taxon>Actinomycetota</taxon>
        <taxon>Actinomycetes</taxon>
        <taxon>Mycobacteriales</taxon>
        <taxon>Mycobacteriaceae</taxon>
        <taxon>Mycobacterium</taxon>
        <taxon>Mycobacterium tuberculosis complex</taxon>
    </lineage>
</organism>
<feature type="non-terminal residue" evidence="3">
    <location>
        <position position="1"/>
    </location>
</feature>
<evidence type="ECO:0000313" key="4">
    <source>
        <dbReference type="Proteomes" id="UP000671119"/>
    </source>
</evidence>
<sequence>HDMNTANWVPDLFISRVEKDEPWTLFSPDETPDLHDLYGADFKIAYEAYEAKAARGEIRVFRTVRALDLWRRILTMLFETGHPW</sequence>
<dbReference type="EMBL" id="JAGIZI010000420">
    <property type="protein sequence ID" value="MBP0685683.1"/>
    <property type="molecule type" value="Genomic_DNA"/>
</dbReference>
<evidence type="ECO:0000313" key="3">
    <source>
        <dbReference type="EMBL" id="MBP0685683.1"/>
    </source>
</evidence>
<name>A0ABD4Q4X8_MYCTX</name>
<dbReference type="AlphaFoldDB" id="A0ABD4Q4X8"/>
<comment type="similarity">
    <text evidence="1">Belongs to the ribonucleoside diphosphate reductase large chain family.</text>
</comment>
<dbReference type="PANTHER" id="PTHR11573">
    <property type="entry name" value="RIBONUCLEOSIDE-DIPHOSPHATE REDUCTASE LARGE CHAIN"/>
    <property type="match status" value="1"/>
</dbReference>
<evidence type="ECO:0000259" key="2">
    <source>
        <dbReference type="Pfam" id="PF02867"/>
    </source>
</evidence>
<dbReference type="Pfam" id="PF02867">
    <property type="entry name" value="Ribonuc_red_lgC"/>
    <property type="match status" value="1"/>
</dbReference>
<dbReference type="Gene3D" id="3.20.70.20">
    <property type="match status" value="1"/>
</dbReference>
<dbReference type="InterPro" id="IPR000788">
    <property type="entry name" value="RNR_lg_C"/>
</dbReference>
<reference evidence="3 4" key="1">
    <citation type="submission" date="2021-03" db="EMBL/GenBank/DDBJ databases">
        <title>Whole Genome Sequencing of Mycobacterium tuberculosis clinical isolates from Arunachal Pradesh, India.</title>
        <authorList>
            <person name="Singh S."/>
            <person name="Mudliar S.R."/>
            <person name="Kulsum U."/>
            <person name="Rufai S.B."/>
            <person name="Singh P.K."/>
            <person name="Umpo M."/>
            <person name="Nyori M."/>
        </authorList>
    </citation>
    <scope>NUCLEOTIDE SEQUENCE [LARGE SCALE GENOMIC DNA]</scope>
    <source>
        <strain evidence="3 4">OMICS/BPL/0142/20/SP</strain>
    </source>
</reference>